<name>A0A6J5RHW4_9CAUD</name>
<reference evidence="1" key="1">
    <citation type="submission" date="2020-05" db="EMBL/GenBank/DDBJ databases">
        <authorList>
            <person name="Chiriac C."/>
            <person name="Salcher M."/>
            <person name="Ghai R."/>
            <person name="Kavagutti S V."/>
        </authorList>
    </citation>
    <scope>NUCLEOTIDE SEQUENCE</scope>
</reference>
<gene>
    <name evidence="1" type="ORF">UFOVP1290_590</name>
</gene>
<evidence type="ECO:0000313" key="1">
    <source>
        <dbReference type="EMBL" id="CAB4197070.1"/>
    </source>
</evidence>
<protein>
    <submittedName>
        <fullName evidence="1">Uncharacterized protein</fullName>
    </submittedName>
</protein>
<sequence>MADSDIAVGVTAQLPAMGAINKKPSYLIILENGKSFKKFITLDKPELLNGFLQVKGIYSDSSEDEIIKSFSDILTNSPKEFILDVMLPWHKICSVRSLVFRAK</sequence>
<organism evidence="1">
    <name type="scientific">uncultured Caudovirales phage</name>
    <dbReference type="NCBI Taxonomy" id="2100421"/>
    <lineage>
        <taxon>Viruses</taxon>
        <taxon>Duplodnaviria</taxon>
        <taxon>Heunggongvirae</taxon>
        <taxon>Uroviricota</taxon>
        <taxon>Caudoviricetes</taxon>
        <taxon>Peduoviridae</taxon>
        <taxon>Maltschvirus</taxon>
        <taxon>Maltschvirus maltsch</taxon>
    </lineage>
</organism>
<dbReference type="EMBL" id="LR797252">
    <property type="protein sequence ID" value="CAB4197070.1"/>
    <property type="molecule type" value="Genomic_DNA"/>
</dbReference>
<proteinExistence type="predicted"/>
<accession>A0A6J5RHW4</accession>